<protein>
    <recommendedName>
        <fullName evidence="3">Peptidoglycan binding-like domain-containing protein</fullName>
    </recommendedName>
</protein>
<keyword evidence="2" id="KW-0472">Membrane</keyword>
<dbReference type="EMBL" id="BAWF01000041">
    <property type="protein sequence ID" value="GAF47552.1"/>
    <property type="molecule type" value="Genomic_DNA"/>
</dbReference>
<organism evidence="4 5">
    <name type="scientific">Rhodococcus wratislaviensis NBRC 100605</name>
    <dbReference type="NCBI Taxonomy" id="1219028"/>
    <lineage>
        <taxon>Bacteria</taxon>
        <taxon>Bacillati</taxon>
        <taxon>Actinomycetota</taxon>
        <taxon>Actinomycetes</taxon>
        <taxon>Mycobacteriales</taxon>
        <taxon>Nocardiaceae</taxon>
        <taxon>Rhodococcus</taxon>
    </lineage>
</organism>
<dbReference type="Gene3D" id="1.10.101.10">
    <property type="entry name" value="PGBD-like superfamily/PGBD"/>
    <property type="match status" value="1"/>
</dbReference>
<feature type="region of interest" description="Disordered" evidence="1">
    <location>
        <begin position="216"/>
        <end position="246"/>
    </location>
</feature>
<comment type="caution">
    <text evidence="4">The sequence shown here is derived from an EMBL/GenBank/DDBJ whole genome shotgun (WGS) entry which is preliminary data.</text>
</comment>
<dbReference type="Proteomes" id="UP000019491">
    <property type="component" value="Unassembled WGS sequence"/>
</dbReference>
<keyword evidence="2" id="KW-0812">Transmembrane</keyword>
<dbReference type="RefSeq" id="WP_052033420.1">
    <property type="nucleotide sequence ID" value="NZ_BAWF01000041.1"/>
</dbReference>
<keyword evidence="2" id="KW-1133">Transmembrane helix</keyword>
<feature type="domain" description="Peptidoglycan binding-like" evidence="3">
    <location>
        <begin position="140"/>
        <end position="187"/>
    </location>
</feature>
<evidence type="ECO:0000256" key="2">
    <source>
        <dbReference type="SAM" id="Phobius"/>
    </source>
</evidence>
<evidence type="ECO:0000313" key="5">
    <source>
        <dbReference type="Proteomes" id="UP000019491"/>
    </source>
</evidence>
<proteinExistence type="predicted"/>
<sequence>MSTAPTDVRAEHSPHPSRRRRVFVALGLLLTVALIAGGAFWVYSVNASATDDDSTGHTFSGNTGEITMGDLQGNTTVTGTLKFSNSRSIQAGTDGTVTTLPEPGSVLTRGDRLYSIDNVPSFLMSGALPAWRDFVSGMDNGPDVKQLEQNLHDVGNFTEEPDDQFRWATTEAVMKWQEANGQPRTGSLPLGSVVFVSGDLRLGEISSGVGSVWAQAPTCTTRRTPRRSSRPMSNLPTSNSPRSTPP</sequence>
<name>X0Q7Y5_RHOWR</name>
<evidence type="ECO:0000313" key="4">
    <source>
        <dbReference type="EMBL" id="GAF47552.1"/>
    </source>
</evidence>
<accession>X0Q7Y5</accession>
<dbReference type="OrthoDB" id="3268648at2"/>
<dbReference type="InterPro" id="IPR036365">
    <property type="entry name" value="PGBD-like_sf"/>
</dbReference>
<keyword evidence="5" id="KW-1185">Reference proteome</keyword>
<dbReference type="InterPro" id="IPR036366">
    <property type="entry name" value="PGBDSf"/>
</dbReference>
<dbReference type="SUPFAM" id="SSF47090">
    <property type="entry name" value="PGBD-like"/>
    <property type="match status" value="1"/>
</dbReference>
<feature type="compositionally biased region" description="Polar residues" evidence="1">
    <location>
        <begin position="234"/>
        <end position="246"/>
    </location>
</feature>
<gene>
    <name evidence="4" type="ORF">RW1_041_01020</name>
</gene>
<evidence type="ECO:0000259" key="3">
    <source>
        <dbReference type="Pfam" id="PF01471"/>
    </source>
</evidence>
<reference evidence="4 5" key="1">
    <citation type="submission" date="2014-02" db="EMBL/GenBank/DDBJ databases">
        <title>Whole genome shotgun sequence of Rhodococcus wratislaviensis NBRC 100605.</title>
        <authorList>
            <person name="Hosoyama A."/>
            <person name="Tsuchikane K."/>
            <person name="Yoshida I."/>
            <person name="Ohji S."/>
            <person name="Ichikawa N."/>
            <person name="Yamazoe A."/>
            <person name="Fujita N."/>
        </authorList>
    </citation>
    <scope>NUCLEOTIDE SEQUENCE [LARGE SCALE GENOMIC DNA]</scope>
    <source>
        <strain evidence="4 5">NBRC 100605</strain>
    </source>
</reference>
<dbReference type="InterPro" id="IPR002477">
    <property type="entry name" value="Peptidoglycan-bd-like"/>
</dbReference>
<evidence type="ECO:0000256" key="1">
    <source>
        <dbReference type="SAM" id="MobiDB-lite"/>
    </source>
</evidence>
<dbReference type="AlphaFoldDB" id="X0Q7Y5"/>
<dbReference type="Pfam" id="PF01471">
    <property type="entry name" value="PG_binding_1"/>
    <property type="match status" value="1"/>
</dbReference>
<feature type="transmembrane region" description="Helical" evidence="2">
    <location>
        <begin position="22"/>
        <end position="43"/>
    </location>
</feature>